<dbReference type="AlphaFoldDB" id="A0A830HC94"/>
<gene>
    <name evidence="3" type="ORF">PPROV_000303600</name>
</gene>
<feature type="region of interest" description="Disordered" evidence="1">
    <location>
        <begin position="163"/>
        <end position="209"/>
    </location>
</feature>
<keyword evidence="2" id="KW-1133">Transmembrane helix</keyword>
<organism evidence="3 4">
    <name type="scientific">Pycnococcus provasolii</name>
    <dbReference type="NCBI Taxonomy" id="41880"/>
    <lineage>
        <taxon>Eukaryota</taxon>
        <taxon>Viridiplantae</taxon>
        <taxon>Chlorophyta</taxon>
        <taxon>Pseudoscourfieldiophyceae</taxon>
        <taxon>Pseudoscourfieldiales</taxon>
        <taxon>Pycnococcaceae</taxon>
        <taxon>Pycnococcus</taxon>
    </lineage>
</organism>
<comment type="caution">
    <text evidence="3">The sequence shown here is derived from an EMBL/GenBank/DDBJ whole genome shotgun (WGS) entry which is preliminary data.</text>
</comment>
<keyword evidence="2" id="KW-0472">Membrane</keyword>
<evidence type="ECO:0000256" key="2">
    <source>
        <dbReference type="SAM" id="Phobius"/>
    </source>
</evidence>
<keyword evidence="4" id="KW-1185">Reference proteome</keyword>
<feature type="region of interest" description="Disordered" evidence="1">
    <location>
        <begin position="40"/>
        <end position="61"/>
    </location>
</feature>
<feature type="transmembrane region" description="Helical" evidence="2">
    <location>
        <begin position="5"/>
        <end position="23"/>
    </location>
</feature>
<evidence type="ECO:0000256" key="1">
    <source>
        <dbReference type="SAM" id="MobiDB-lite"/>
    </source>
</evidence>
<proteinExistence type="predicted"/>
<dbReference type="Proteomes" id="UP000660262">
    <property type="component" value="Unassembled WGS sequence"/>
</dbReference>
<protein>
    <submittedName>
        <fullName evidence="3">Uncharacterized protein</fullName>
    </submittedName>
</protein>
<evidence type="ECO:0000313" key="3">
    <source>
        <dbReference type="EMBL" id="GHP04282.1"/>
    </source>
</evidence>
<feature type="compositionally biased region" description="Low complexity" evidence="1">
    <location>
        <begin position="165"/>
        <end position="204"/>
    </location>
</feature>
<dbReference type="EMBL" id="BNJQ01000007">
    <property type="protein sequence ID" value="GHP04282.1"/>
    <property type="molecule type" value="Genomic_DNA"/>
</dbReference>
<accession>A0A830HC94</accession>
<sequence>MASSLVDVVFVLMISGFIMLVGFCLCHCVVDAQQLAPAPAVDSGGGHHEKSNSDADDDDDGITLRQYGPALSYPYGGAGAFGGRYNGRNFYPTTPYYYGGSPGGGRANYYYNAGPSSSQYSYPQLSGVYYGGGSGGRPPAATYYGGPPGFGQGFGDGFGGGFGGWQQQPQQQQLLQQQQAGRRWWRPGGTTTPPSQYTSPSAQQGPPSTVPREFFDNRKYVLFRASELGNPNRKVAVINDWTSASPNNWFARQQAAKTWGVPETMRGVWWMSGNPLPGTLVSNAWCVWDGRKRTMQMKIAGPSWIDAATKEGLDSMKAAERFDYRYNIKFENPQFTKAHLEPVYGKRRTVFSRLVDRILNFKLEYKRGRNGEPGWKRVSGGGLFRPQGGNYEMIQVLDRYGNTVQRGYQAMVRDVAEKKKGNGWLVYKCEKQGCASDTDVLVRNLGHNATADDDEVMKKFDQLDQESSERVASTVERGNITEIATMLGLSVDDDQDPELQSELLRILQEVEDEEGGK</sequence>
<reference evidence="3" key="1">
    <citation type="submission" date="2020-10" db="EMBL/GenBank/DDBJ databases">
        <title>Unveiling of a novel bifunctional photoreceptor, Dualchrome1, isolated from a cosmopolitan green alga.</title>
        <authorList>
            <person name="Suzuki S."/>
            <person name="Kawachi M."/>
        </authorList>
    </citation>
    <scope>NUCLEOTIDE SEQUENCE</scope>
    <source>
        <strain evidence="3">NIES 2893</strain>
    </source>
</reference>
<keyword evidence="2" id="KW-0812">Transmembrane</keyword>
<evidence type="ECO:0000313" key="4">
    <source>
        <dbReference type="Proteomes" id="UP000660262"/>
    </source>
</evidence>
<name>A0A830HC94_9CHLO</name>